<feature type="domain" description="Pyruvate carboxyltransferase" evidence="3">
    <location>
        <begin position="3"/>
        <end position="254"/>
    </location>
</feature>
<dbReference type="InterPro" id="IPR002034">
    <property type="entry name" value="AIPM/Hcit_synth_CS"/>
</dbReference>
<dbReference type="PANTHER" id="PTHR42880">
    <property type="entry name" value="HOMOCITRATE SYNTHASE"/>
    <property type="match status" value="1"/>
</dbReference>
<dbReference type="EMBL" id="AP018449">
    <property type="protein sequence ID" value="BBB89808.1"/>
    <property type="molecule type" value="Genomic_DNA"/>
</dbReference>
<evidence type="ECO:0000256" key="2">
    <source>
        <dbReference type="RuleBase" id="RU003523"/>
    </source>
</evidence>
<dbReference type="PANTHER" id="PTHR42880:SF1">
    <property type="entry name" value="ISOPROPYLMALATE_HOMOCITRATE_CITRAMALATE SYNTHASE FAMILY PROTEIN"/>
    <property type="match status" value="1"/>
</dbReference>
<evidence type="ECO:0000313" key="4">
    <source>
        <dbReference type="EMBL" id="BBB89808.1"/>
    </source>
</evidence>
<dbReference type="EC" id="2.3.3.13" evidence="4"/>
<dbReference type="InterPro" id="IPR013785">
    <property type="entry name" value="Aldolase_TIM"/>
</dbReference>
<dbReference type="GO" id="GO:0003852">
    <property type="term" value="F:2-isopropylmalate synthase activity"/>
    <property type="evidence" value="ECO:0007669"/>
    <property type="project" value="UniProtKB-EC"/>
</dbReference>
<dbReference type="GO" id="GO:0019752">
    <property type="term" value="P:carboxylic acid metabolic process"/>
    <property type="evidence" value="ECO:0007669"/>
    <property type="project" value="InterPro"/>
</dbReference>
<accession>A0A348AFG0</accession>
<dbReference type="SUPFAM" id="SSF51569">
    <property type="entry name" value="Aldolase"/>
    <property type="match status" value="1"/>
</dbReference>
<dbReference type="PROSITE" id="PS50991">
    <property type="entry name" value="PYR_CT"/>
    <property type="match status" value="1"/>
</dbReference>
<gene>
    <name evidence="4" type="primary">leuA_1</name>
    <name evidence="4" type="ORF">MAMMFC1_00442</name>
</gene>
<keyword evidence="4" id="KW-0012">Acyltransferase</keyword>
<protein>
    <submittedName>
        <fullName evidence="4">2-isopropylmalate synthase</fullName>
        <ecNumber evidence="4">2.3.3.13</ecNumber>
    </submittedName>
</protein>
<evidence type="ECO:0000313" key="5">
    <source>
        <dbReference type="Proteomes" id="UP000276437"/>
    </source>
</evidence>
<keyword evidence="1 2" id="KW-0808">Transferase</keyword>
<organism evidence="4 5">
    <name type="scientific">Methylomusa anaerophila</name>
    <dbReference type="NCBI Taxonomy" id="1930071"/>
    <lineage>
        <taxon>Bacteria</taxon>
        <taxon>Bacillati</taxon>
        <taxon>Bacillota</taxon>
        <taxon>Negativicutes</taxon>
        <taxon>Selenomonadales</taxon>
        <taxon>Sporomusaceae</taxon>
        <taxon>Methylomusa</taxon>
    </lineage>
</organism>
<dbReference type="CDD" id="cd07939">
    <property type="entry name" value="DRE_TIM_NifV"/>
    <property type="match status" value="1"/>
</dbReference>
<name>A0A348AFG0_9FIRM</name>
<sequence>MNVGIVDTTLRDGEQAAGLVFLPEEKIDIAKALNAAGVFAIEAGIPANGPEEREALTAINQLGLNSQVIGWCRAVKDDILAAVQCGCRFIHISAPVSDLHINCKLRKSRAWVLQKIGESVRYARSFGCRVLVGAEDASRADCEFFLRFAATAAQAGAERIRYADTVGLMEPLGTYAKMRRLVEHCPLPLEIHLHNDFGLALANSLAAVQAGTPFVSVTVNGIGERAGNVSLQHAVHTFSTFADCATGIEPEKLPTLAELVSAACMHGRPAPVSPPADCSQFAR</sequence>
<dbReference type="InterPro" id="IPR013477">
    <property type="entry name" value="NifV/FrbC"/>
</dbReference>
<dbReference type="KEGG" id="mana:MAMMFC1_00442"/>
<dbReference type="RefSeq" id="WP_126306087.1">
    <property type="nucleotide sequence ID" value="NZ_AP018449.1"/>
</dbReference>
<proteinExistence type="inferred from homology"/>
<comment type="similarity">
    <text evidence="2">Belongs to the alpha-IPM synthase/homocitrate synthase family.</text>
</comment>
<dbReference type="PROSITE" id="PS00816">
    <property type="entry name" value="AIPM_HOMOCIT_SYNTH_2"/>
    <property type="match status" value="1"/>
</dbReference>
<reference evidence="4 5" key="1">
    <citation type="journal article" date="2018" name="Int. J. Syst. Evol. Microbiol.">
        <title>Methylomusa anaerophila gen. nov., sp. nov., an anaerobic methanol-utilizing bacterium isolated from a microbial fuel cell.</title>
        <authorList>
            <person name="Amano N."/>
            <person name="Yamamuro A."/>
            <person name="Miyahara M."/>
            <person name="Kouzuma A."/>
            <person name="Abe T."/>
            <person name="Watanabe K."/>
        </authorList>
    </citation>
    <scope>NUCLEOTIDE SEQUENCE [LARGE SCALE GENOMIC DNA]</scope>
    <source>
        <strain evidence="4 5">MMFC1</strain>
    </source>
</reference>
<dbReference type="AlphaFoldDB" id="A0A348AFG0"/>
<evidence type="ECO:0000256" key="1">
    <source>
        <dbReference type="ARBA" id="ARBA00022679"/>
    </source>
</evidence>
<keyword evidence="5" id="KW-1185">Reference proteome</keyword>
<dbReference type="Gene3D" id="3.20.20.70">
    <property type="entry name" value="Aldolase class I"/>
    <property type="match status" value="1"/>
</dbReference>
<dbReference type="OrthoDB" id="9804858at2"/>
<evidence type="ECO:0000259" key="3">
    <source>
        <dbReference type="PROSITE" id="PS50991"/>
    </source>
</evidence>
<dbReference type="Pfam" id="PF00682">
    <property type="entry name" value="HMGL-like"/>
    <property type="match status" value="1"/>
</dbReference>
<dbReference type="Proteomes" id="UP000276437">
    <property type="component" value="Chromosome"/>
</dbReference>
<dbReference type="InterPro" id="IPR000891">
    <property type="entry name" value="PYR_CT"/>
</dbReference>
<dbReference type="PROSITE" id="PS00815">
    <property type="entry name" value="AIPM_HOMOCIT_SYNTH_1"/>
    <property type="match status" value="1"/>
</dbReference>